<dbReference type="Proteomes" id="UP000291084">
    <property type="component" value="Chromosome 6"/>
</dbReference>
<accession>A0A0S3S928</accession>
<proteinExistence type="predicted"/>
<reference evidence="1 2" key="1">
    <citation type="journal article" date="2015" name="Sci. Rep.">
        <title>The power of single molecule real-time sequencing technology in the de novo assembly of a eukaryotic genome.</title>
        <authorList>
            <person name="Sakai H."/>
            <person name="Naito K."/>
            <person name="Ogiso-Tanaka E."/>
            <person name="Takahashi Y."/>
            <person name="Iseki K."/>
            <person name="Muto C."/>
            <person name="Satou K."/>
            <person name="Teruya K."/>
            <person name="Shiroma A."/>
            <person name="Shimoji M."/>
            <person name="Hirano T."/>
            <person name="Itoh T."/>
            <person name="Kaga A."/>
            <person name="Tomooka N."/>
        </authorList>
    </citation>
    <scope>NUCLEOTIDE SEQUENCE [LARGE SCALE GENOMIC DNA]</scope>
    <source>
        <strain evidence="2">cv. Shumari</strain>
    </source>
</reference>
<gene>
    <name evidence="1" type="primary">Vigan.06G023000</name>
    <name evidence="1" type="ORF">VIGAN_06023000</name>
</gene>
<sequence length="73" mass="8644">NFQKQNWMPKSFIFRIENGSKAQITFYIVLFLCLKMDKLKPYVSFLSRTREVLHDNFLLSPIVIPSSSILFPF</sequence>
<keyword evidence="2" id="KW-1185">Reference proteome</keyword>
<evidence type="ECO:0000313" key="2">
    <source>
        <dbReference type="Proteomes" id="UP000291084"/>
    </source>
</evidence>
<dbReference type="AlphaFoldDB" id="A0A0S3S928"/>
<protein>
    <submittedName>
        <fullName evidence="1">Uncharacterized protein</fullName>
    </submittedName>
</protein>
<organism evidence="1 2">
    <name type="scientific">Vigna angularis var. angularis</name>
    <dbReference type="NCBI Taxonomy" id="157739"/>
    <lineage>
        <taxon>Eukaryota</taxon>
        <taxon>Viridiplantae</taxon>
        <taxon>Streptophyta</taxon>
        <taxon>Embryophyta</taxon>
        <taxon>Tracheophyta</taxon>
        <taxon>Spermatophyta</taxon>
        <taxon>Magnoliopsida</taxon>
        <taxon>eudicotyledons</taxon>
        <taxon>Gunneridae</taxon>
        <taxon>Pentapetalae</taxon>
        <taxon>rosids</taxon>
        <taxon>fabids</taxon>
        <taxon>Fabales</taxon>
        <taxon>Fabaceae</taxon>
        <taxon>Papilionoideae</taxon>
        <taxon>50 kb inversion clade</taxon>
        <taxon>NPAAA clade</taxon>
        <taxon>indigoferoid/millettioid clade</taxon>
        <taxon>Phaseoleae</taxon>
        <taxon>Vigna</taxon>
    </lineage>
</organism>
<dbReference type="EMBL" id="AP015039">
    <property type="protein sequence ID" value="BAT89306.1"/>
    <property type="molecule type" value="Genomic_DNA"/>
</dbReference>
<feature type="non-terminal residue" evidence="1">
    <location>
        <position position="1"/>
    </location>
</feature>
<evidence type="ECO:0000313" key="1">
    <source>
        <dbReference type="EMBL" id="BAT89306.1"/>
    </source>
</evidence>
<name>A0A0S3S928_PHAAN</name>